<gene>
    <name evidence="1" type="ordered locus">TREAZ_1302</name>
</gene>
<reference evidence="1 2" key="2">
    <citation type="journal article" date="2011" name="ISME J.">
        <title>RNA-seq reveals cooperative metabolic interactions between two termite-gut spirochete species in co-culture.</title>
        <authorList>
            <person name="Rosenthal A.Z."/>
            <person name="Matson E.G."/>
            <person name="Eldar A."/>
            <person name="Leadbetter J.R."/>
        </authorList>
    </citation>
    <scope>NUCLEOTIDE SEQUENCE [LARGE SCALE GENOMIC DNA]</scope>
    <source>
        <strain evidence="2">ATCC BAA-888 / DSM 13862 / ZAS-9</strain>
    </source>
</reference>
<dbReference type="Proteomes" id="UP000009222">
    <property type="component" value="Chromosome"/>
</dbReference>
<evidence type="ECO:0000313" key="2">
    <source>
        <dbReference type="Proteomes" id="UP000009222"/>
    </source>
</evidence>
<accession>F5YG05</accession>
<dbReference type="AlphaFoldDB" id="F5YG05"/>
<reference evidence="2" key="1">
    <citation type="submission" date="2009-12" db="EMBL/GenBank/DDBJ databases">
        <title>Complete sequence of Treponema azotonutricium strain ZAS-9.</title>
        <authorList>
            <person name="Tetu S.G."/>
            <person name="Matson E."/>
            <person name="Ren Q."/>
            <person name="Seshadri R."/>
            <person name="Elbourne L."/>
            <person name="Hassan K.A."/>
            <person name="Durkin A."/>
            <person name="Radune D."/>
            <person name="Mohamoud Y."/>
            <person name="Shay R."/>
            <person name="Jin S."/>
            <person name="Zhang X."/>
            <person name="Lucey K."/>
            <person name="Ballor N.R."/>
            <person name="Ottesen E."/>
            <person name="Rosenthal R."/>
            <person name="Allen A."/>
            <person name="Leadbetter J.R."/>
            <person name="Paulsen I.T."/>
        </authorList>
    </citation>
    <scope>NUCLEOTIDE SEQUENCE [LARGE SCALE GENOMIC DNA]</scope>
    <source>
        <strain evidence="2">ATCC BAA-888 / DSM 13862 / ZAS-9</strain>
    </source>
</reference>
<name>F5YG05_LEAAZ</name>
<dbReference type="InParanoid" id="F5YG05"/>
<keyword evidence="2" id="KW-1185">Reference proteome</keyword>
<dbReference type="RefSeq" id="WP_015710698.1">
    <property type="nucleotide sequence ID" value="NC_015577.1"/>
</dbReference>
<sequence length="44" mass="4920">MIILDSARKHGIADLDMLAVIAEPYVIAELREAPADSFLSYMRI</sequence>
<protein>
    <submittedName>
        <fullName evidence="1">Uncharacterized protein</fullName>
    </submittedName>
</protein>
<dbReference type="STRING" id="545695.TREAZ_1302"/>
<proteinExistence type="predicted"/>
<dbReference type="HOGENOM" id="CLU_3223393_0_0_12"/>
<dbReference type="EMBL" id="CP001841">
    <property type="protein sequence ID" value="AEF81025.1"/>
    <property type="molecule type" value="Genomic_DNA"/>
</dbReference>
<organism evidence="1 2">
    <name type="scientific">Leadbettera azotonutricia (strain ATCC BAA-888 / DSM 13862 / ZAS-9)</name>
    <name type="common">Treponema azotonutricium</name>
    <dbReference type="NCBI Taxonomy" id="545695"/>
    <lineage>
        <taxon>Bacteria</taxon>
        <taxon>Pseudomonadati</taxon>
        <taxon>Spirochaetota</taxon>
        <taxon>Spirochaetia</taxon>
        <taxon>Spirochaetales</taxon>
        <taxon>Breznakiellaceae</taxon>
        <taxon>Leadbettera</taxon>
    </lineage>
</organism>
<dbReference type="KEGG" id="taz:TREAZ_1302"/>
<evidence type="ECO:0000313" key="1">
    <source>
        <dbReference type="EMBL" id="AEF81025.1"/>
    </source>
</evidence>